<keyword evidence="2" id="KW-1185">Reference proteome</keyword>
<evidence type="ECO:0000313" key="1">
    <source>
        <dbReference type="EMBL" id="KAA9347884.1"/>
    </source>
</evidence>
<proteinExistence type="predicted"/>
<evidence type="ECO:0000313" key="2">
    <source>
        <dbReference type="Proteomes" id="UP000326344"/>
    </source>
</evidence>
<protein>
    <submittedName>
        <fullName evidence="1">Viral A-type inclusion protein</fullName>
    </submittedName>
</protein>
<reference evidence="1 2" key="1">
    <citation type="submission" date="2019-09" db="EMBL/GenBank/DDBJ databases">
        <title>Genome Sequence of Larkinella sp MA1.</title>
        <authorList>
            <person name="Srinivasan S."/>
        </authorList>
    </citation>
    <scope>NUCLEOTIDE SEQUENCE [LARGE SCALE GENOMIC DNA]</scope>
    <source>
        <strain evidence="1 2">MA1</strain>
    </source>
</reference>
<dbReference type="RefSeq" id="WP_150880460.1">
    <property type="nucleotide sequence ID" value="NZ_VTWS01000007.1"/>
</dbReference>
<dbReference type="Proteomes" id="UP000326344">
    <property type="component" value="Unassembled WGS sequence"/>
</dbReference>
<dbReference type="EMBL" id="VTWS01000007">
    <property type="protein sequence ID" value="KAA9347884.1"/>
    <property type="molecule type" value="Genomic_DNA"/>
</dbReference>
<comment type="caution">
    <text evidence="1">The sequence shown here is derived from an EMBL/GenBank/DDBJ whole genome shotgun (WGS) entry which is preliminary data.</text>
</comment>
<accession>A0A5N1JE08</accession>
<dbReference type="AlphaFoldDB" id="A0A5N1JE08"/>
<sequence length="140" mass="15665">MKKLLICLVTLAGCQSSGDKKSIEQIQDQVMVVHDEIMPRTGELMDLKEKISHQIDSLSKITPVSAGIQARQEEGLKINKSLTETDSLMYAWMNHYNADSVKGLDETQAKAYLDQELKKISEVKAKINGGITQAKEFLRN</sequence>
<name>A0A5N1JE08_9BACT</name>
<organism evidence="1 2">
    <name type="scientific">Larkinella humicola</name>
    <dbReference type="NCBI Taxonomy" id="2607654"/>
    <lineage>
        <taxon>Bacteria</taxon>
        <taxon>Pseudomonadati</taxon>
        <taxon>Bacteroidota</taxon>
        <taxon>Cytophagia</taxon>
        <taxon>Cytophagales</taxon>
        <taxon>Spirosomataceae</taxon>
        <taxon>Larkinella</taxon>
    </lineage>
</organism>
<gene>
    <name evidence="1" type="ORF">F0P93_24980</name>
</gene>